<dbReference type="InterPro" id="IPR036365">
    <property type="entry name" value="PGBD-like_sf"/>
</dbReference>
<feature type="region of interest" description="Disordered" evidence="5">
    <location>
        <begin position="145"/>
        <end position="181"/>
    </location>
</feature>
<dbReference type="PANTHER" id="PTHR47359">
    <property type="entry name" value="PEPTIDOGLYCAN DL-ENDOPEPTIDASE CWLO"/>
    <property type="match status" value="1"/>
</dbReference>
<protein>
    <submittedName>
        <fullName evidence="7">Hydrolase</fullName>
    </submittedName>
</protein>
<dbReference type="InterPro" id="IPR038765">
    <property type="entry name" value="Papain-like_cys_pep_sf"/>
</dbReference>
<dbReference type="PANTHER" id="PTHR47359:SF3">
    <property type="entry name" value="NLP_P60 DOMAIN-CONTAINING PROTEIN-RELATED"/>
    <property type="match status" value="1"/>
</dbReference>
<evidence type="ECO:0000256" key="3">
    <source>
        <dbReference type="ARBA" id="ARBA00022801"/>
    </source>
</evidence>
<gene>
    <name evidence="7" type="ORF">DS079_02355</name>
</gene>
<evidence type="ECO:0000256" key="5">
    <source>
        <dbReference type="SAM" id="MobiDB-lite"/>
    </source>
</evidence>
<evidence type="ECO:0000259" key="6">
    <source>
        <dbReference type="PROSITE" id="PS51935"/>
    </source>
</evidence>
<dbReference type="SUPFAM" id="SSF54001">
    <property type="entry name" value="Cysteine proteinases"/>
    <property type="match status" value="1"/>
</dbReference>
<feature type="region of interest" description="Disordered" evidence="5">
    <location>
        <begin position="58"/>
        <end position="98"/>
    </location>
</feature>
<keyword evidence="4" id="KW-0788">Thiol protease</keyword>
<keyword evidence="3 7" id="KW-0378">Hydrolase</keyword>
<dbReference type="Pfam" id="PF00877">
    <property type="entry name" value="NLPC_P60"/>
    <property type="match status" value="1"/>
</dbReference>
<evidence type="ECO:0000313" key="8">
    <source>
        <dbReference type="Proteomes" id="UP000274327"/>
    </source>
</evidence>
<dbReference type="InterPro" id="IPR036366">
    <property type="entry name" value="PGBDSf"/>
</dbReference>
<evidence type="ECO:0000313" key="7">
    <source>
        <dbReference type="EMBL" id="RRR20263.1"/>
    </source>
</evidence>
<evidence type="ECO:0000256" key="1">
    <source>
        <dbReference type="ARBA" id="ARBA00007074"/>
    </source>
</evidence>
<dbReference type="RefSeq" id="WP_126984652.1">
    <property type="nucleotide sequence ID" value="NZ_JALXWX010000092.1"/>
</dbReference>
<dbReference type="GO" id="GO:0008234">
    <property type="term" value="F:cysteine-type peptidase activity"/>
    <property type="evidence" value="ECO:0007669"/>
    <property type="project" value="UniProtKB-KW"/>
</dbReference>
<organism evidence="7 8">
    <name type="scientific">Brachybacterium paraconglomeratum</name>
    <dbReference type="NCBI Taxonomy" id="173362"/>
    <lineage>
        <taxon>Bacteria</taxon>
        <taxon>Bacillati</taxon>
        <taxon>Actinomycetota</taxon>
        <taxon>Actinomycetes</taxon>
        <taxon>Micrococcales</taxon>
        <taxon>Dermabacteraceae</taxon>
        <taxon>Brachybacterium</taxon>
    </lineage>
</organism>
<evidence type="ECO:0000256" key="4">
    <source>
        <dbReference type="ARBA" id="ARBA00022807"/>
    </source>
</evidence>
<proteinExistence type="inferred from homology"/>
<dbReference type="GO" id="GO:0006508">
    <property type="term" value="P:proteolysis"/>
    <property type="evidence" value="ECO:0007669"/>
    <property type="project" value="UniProtKB-KW"/>
</dbReference>
<dbReference type="GeneID" id="78119870"/>
<dbReference type="InterPro" id="IPR002477">
    <property type="entry name" value="Peptidoglycan-bd-like"/>
</dbReference>
<feature type="compositionally biased region" description="Low complexity" evidence="5">
    <location>
        <begin position="58"/>
        <end position="84"/>
    </location>
</feature>
<sequence length="290" mass="28806">MALNNSHRALGRARTPLLPARRAAAGAGGAAVLGSVLLGTAFTGGAAHANDLALMEDSSSSQSTSAEQAPAADTASTSAESSAETLRRGDSGTSVEQLQSALNDRGADLPVTGFFGSMTEDAVQDVQSSAGIAVDGVVGPDTRAALEGGSGSVDSGSEATISTTSVSTGGASVSTASTSSSGSAIVDKARTAVGTPYSWGGSSLSGMDCSGLVNFAYEAAGIDVPRTSGQIEAQGRSISQSEAQPGDLVTWPGHVAIYAGDGMIIDASGSKQQVVERPIWGNPTGFVTYR</sequence>
<dbReference type="InterPro" id="IPR000064">
    <property type="entry name" value="NLP_P60_dom"/>
</dbReference>
<comment type="similarity">
    <text evidence="1">Belongs to the peptidase C40 family.</text>
</comment>
<comment type="caution">
    <text evidence="7">The sequence shown here is derived from an EMBL/GenBank/DDBJ whole genome shotgun (WGS) entry which is preliminary data.</text>
</comment>
<reference evidence="7 8" key="1">
    <citation type="submission" date="2018-07" db="EMBL/GenBank/DDBJ databases">
        <title>Brachybacteriurn paraconglorneratum KCTC 9916.</title>
        <authorList>
            <person name="Li Y."/>
        </authorList>
    </citation>
    <scope>NUCLEOTIDE SEQUENCE [LARGE SCALE GENOMIC DNA]</scope>
    <source>
        <strain evidence="7 8">KCTC 9916</strain>
    </source>
</reference>
<name>A0A3R8QQJ7_9MICO</name>
<keyword evidence="8" id="KW-1185">Reference proteome</keyword>
<feature type="compositionally biased region" description="Low complexity" evidence="5">
    <location>
        <begin position="152"/>
        <end position="181"/>
    </location>
</feature>
<dbReference type="Gene3D" id="1.10.101.10">
    <property type="entry name" value="PGBD-like superfamily/PGBD"/>
    <property type="match status" value="1"/>
</dbReference>
<evidence type="ECO:0000256" key="2">
    <source>
        <dbReference type="ARBA" id="ARBA00022670"/>
    </source>
</evidence>
<keyword evidence="2" id="KW-0645">Protease</keyword>
<dbReference type="AlphaFoldDB" id="A0A3R8QQJ7"/>
<dbReference type="SUPFAM" id="SSF47090">
    <property type="entry name" value="PGBD-like"/>
    <property type="match status" value="1"/>
</dbReference>
<dbReference type="PROSITE" id="PS51935">
    <property type="entry name" value="NLPC_P60"/>
    <property type="match status" value="1"/>
</dbReference>
<dbReference type="Proteomes" id="UP000274327">
    <property type="component" value="Unassembled WGS sequence"/>
</dbReference>
<dbReference type="EMBL" id="QOCI01000001">
    <property type="protein sequence ID" value="RRR20263.1"/>
    <property type="molecule type" value="Genomic_DNA"/>
</dbReference>
<feature type="domain" description="NlpC/P60" evidence="6">
    <location>
        <begin position="179"/>
        <end position="290"/>
    </location>
</feature>
<dbReference type="InterPro" id="IPR051794">
    <property type="entry name" value="PG_Endopeptidase_C40"/>
</dbReference>
<dbReference type="Pfam" id="PF01471">
    <property type="entry name" value="PG_binding_1"/>
    <property type="match status" value="1"/>
</dbReference>
<accession>A0A3R8QQJ7</accession>
<dbReference type="Gene3D" id="3.90.1720.10">
    <property type="entry name" value="endopeptidase domain like (from Nostoc punctiforme)"/>
    <property type="match status" value="1"/>
</dbReference>